<accession>X7Z3L5</accession>
<dbReference type="AlphaFoldDB" id="X7Z3L5"/>
<sequence>MCARAAVADRGRGVTGRLVEPAGLPGQRHPPIARRGHAQRSRRAGDRGGQTGSDPGLDSADATPVSGPDGDRADRLHRRAGAAWEDNLRGVGAATARAGAADKIVDEFTAHAAHIGAAHDASHYQASIVQLTTNTVRVFGANNFRAACSPLSASTGRRRSDSPISRMSKSAPATPISRARRIFRRPTPTSSTCRSPRRPPKTAPPPCSTATRGASCPPTVITGCSWSTTRYGRPGRAWSRPAASSTTYAGSTPDQLTTGLTSRRVRRPERTRIHRIPMLIWWRSRNILMVK</sequence>
<dbReference type="EMBL" id="JAOB01000081">
    <property type="protein sequence ID" value="EUA13944.1"/>
    <property type="molecule type" value="Genomic_DNA"/>
</dbReference>
<organism evidence="2">
    <name type="scientific">Mycobacterium xenopi 4042</name>
    <dbReference type="NCBI Taxonomy" id="1299334"/>
    <lineage>
        <taxon>Bacteria</taxon>
        <taxon>Bacillati</taxon>
        <taxon>Actinomycetota</taxon>
        <taxon>Actinomycetes</taxon>
        <taxon>Mycobacteriales</taxon>
        <taxon>Mycobacteriaceae</taxon>
        <taxon>Mycobacterium</taxon>
    </lineage>
</organism>
<comment type="caution">
    <text evidence="2">The sequence shown here is derived from an EMBL/GenBank/DDBJ whole genome shotgun (WGS) entry which is preliminary data.</text>
</comment>
<evidence type="ECO:0000313" key="2">
    <source>
        <dbReference type="EMBL" id="EUA13944.1"/>
    </source>
</evidence>
<dbReference type="Gene3D" id="3.40.50.1980">
    <property type="entry name" value="Nitrogenase molybdenum iron protein domain"/>
    <property type="match status" value="1"/>
</dbReference>
<feature type="region of interest" description="Disordered" evidence="1">
    <location>
        <begin position="151"/>
        <end position="214"/>
    </location>
</feature>
<feature type="region of interest" description="Disordered" evidence="1">
    <location>
        <begin position="235"/>
        <end position="264"/>
    </location>
</feature>
<name>X7Z3L5_MYCXE</name>
<evidence type="ECO:0000256" key="1">
    <source>
        <dbReference type="SAM" id="MobiDB-lite"/>
    </source>
</evidence>
<protein>
    <submittedName>
        <fullName evidence="2">Iron(III) ABC superfamily ATP binding cassette transporter, binding protein</fullName>
    </submittedName>
</protein>
<feature type="compositionally biased region" description="Basic residues" evidence="1">
    <location>
        <begin position="31"/>
        <end position="42"/>
    </location>
</feature>
<proteinExistence type="predicted"/>
<feature type="region of interest" description="Disordered" evidence="1">
    <location>
        <begin position="1"/>
        <end position="74"/>
    </location>
</feature>
<reference evidence="2" key="1">
    <citation type="submission" date="2014-01" db="EMBL/GenBank/DDBJ databases">
        <authorList>
            <person name="Brown-Elliot B."/>
            <person name="Wallace R."/>
            <person name="Lenaerts A."/>
            <person name="Ordway D."/>
            <person name="DeGroote M.A."/>
            <person name="Parker T."/>
            <person name="Sizemore C."/>
            <person name="Tallon L.J."/>
            <person name="Sadzewicz L.K."/>
            <person name="Sengamalay N."/>
            <person name="Fraser C.M."/>
            <person name="Hine E."/>
            <person name="Shefchek K.A."/>
            <person name="Das S.P."/>
            <person name="Tettelin H."/>
        </authorList>
    </citation>
    <scope>NUCLEOTIDE SEQUENCE [LARGE SCALE GENOMIC DNA]</scope>
    <source>
        <strain evidence="2">4042</strain>
    </source>
</reference>
<feature type="compositionally biased region" description="Polar residues" evidence="1">
    <location>
        <begin position="242"/>
        <end position="261"/>
    </location>
</feature>
<gene>
    <name evidence="2" type="ORF">I553_7064</name>
</gene>